<dbReference type="PROSITE" id="PS50097">
    <property type="entry name" value="BTB"/>
    <property type="match status" value="1"/>
</dbReference>
<dbReference type="PANTHER" id="PTHR22743">
    <property type="entry name" value="MEPRIN/TRAF-LIKE MATH FAMILY-C.ELEGANS"/>
    <property type="match status" value="1"/>
</dbReference>
<dbReference type="PANTHER" id="PTHR22743:SF165">
    <property type="entry name" value="BTB AND MATH DOMAIN CONTAINING-RELATED"/>
    <property type="match status" value="1"/>
</dbReference>
<name>A0A9P1MUU0_9PELO</name>
<dbReference type="Pfam" id="PF00651">
    <property type="entry name" value="BTB"/>
    <property type="match status" value="1"/>
</dbReference>
<dbReference type="OrthoDB" id="5779840at2759"/>
<dbReference type="CDD" id="cd18186">
    <property type="entry name" value="BTB_POZ_ZBTB_KLHL-like"/>
    <property type="match status" value="1"/>
</dbReference>
<dbReference type="InterPro" id="IPR000210">
    <property type="entry name" value="BTB/POZ_dom"/>
</dbReference>
<evidence type="ECO:0000313" key="3">
    <source>
        <dbReference type="Proteomes" id="UP001152747"/>
    </source>
</evidence>
<dbReference type="Proteomes" id="UP001152747">
    <property type="component" value="Unassembled WGS sequence"/>
</dbReference>
<reference evidence="2" key="1">
    <citation type="submission" date="2022-11" db="EMBL/GenBank/DDBJ databases">
        <authorList>
            <person name="Kikuchi T."/>
        </authorList>
    </citation>
    <scope>NUCLEOTIDE SEQUENCE</scope>
    <source>
        <strain evidence="2">PS1010</strain>
    </source>
</reference>
<protein>
    <recommendedName>
        <fullName evidence="1">BTB domain-containing protein</fullName>
    </recommendedName>
</protein>
<accession>A0A9P1MUU0</accession>
<dbReference type="InterPro" id="IPR011333">
    <property type="entry name" value="SKP1/BTB/POZ_sf"/>
</dbReference>
<organism evidence="2 3">
    <name type="scientific">Caenorhabditis angaria</name>
    <dbReference type="NCBI Taxonomy" id="860376"/>
    <lineage>
        <taxon>Eukaryota</taxon>
        <taxon>Metazoa</taxon>
        <taxon>Ecdysozoa</taxon>
        <taxon>Nematoda</taxon>
        <taxon>Chromadorea</taxon>
        <taxon>Rhabditida</taxon>
        <taxon>Rhabditina</taxon>
        <taxon>Rhabditomorpha</taxon>
        <taxon>Rhabditoidea</taxon>
        <taxon>Rhabditidae</taxon>
        <taxon>Peloderinae</taxon>
        <taxon>Caenorhabditis</taxon>
    </lineage>
</organism>
<dbReference type="Gene3D" id="3.30.710.10">
    <property type="entry name" value="Potassium Channel Kv1.1, Chain A"/>
    <property type="match status" value="1"/>
</dbReference>
<proteinExistence type="predicted"/>
<dbReference type="EMBL" id="CANHGI010000001">
    <property type="protein sequence ID" value="CAI5439641.1"/>
    <property type="molecule type" value="Genomic_DNA"/>
</dbReference>
<evidence type="ECO:0000313" key="2">
    <source>
        <dbReference type="EMBL" id="CAI5439641.1"/>
    </source>
</evidence>
<keyword evidence="3" id="KW-1185">Reference proteome</keyword>
<comment type="caution">
    <text evidence="2">The sequence shown here is derived from an EMBL/GenBank/DDBJ whole genome shotgun (WGS) entry which is preliminary data.</text>
</comment>
<evidence type="ECO:0000259" key="1">
    <source>
        <dbReference type="PROSITE" id="PS50097"/>
    </source>
</evidence>
<dbReference type="InterPro" id="IPR052664">
    <property type="entry name" value="BTB-MATH_domain_protein"/>
</dbReference>
<gene>
    <name evidence="2" type="ORF">CAMP_LOCUS2278</name>
</gene>
<dbReference type="SUPFAM" id="SSF54695">
    <property type="entry name" value="POZ domain"/>
    <property type="match status" value="1"/>
</dbReference>
<feature type="domain" description="BTB" evidence="1">
    <location>
        <begin position="175"/>
        <end position="204"/>
    </location>
</feature>
<sequence length="227" mass="26984">MPEALINDNNNKFSRISSDATELEFNCVFSELKTWDGSRRESEIIEVDGDLKLKWKISIYKTIKDGEIYLSCEVELLPESFTNQAWLLSIQDQTFVIFRNEEDVDPNLDEKDEYGEVGNYRMGEDKNWNYTANHNICKYFAMRKWSVFSHMEYFRAQILADYKFYDFSEIVPDYTDLTLRVEDIDFHVNKGLLASFSQYFYELFFIEKCTENTVRFSAKETRSNYIP</sequence>
<dbReference type="AlphaFoldDB" id="A0A9P1MUU0"/>